<evidence type="ECO:0000313" key="5">
    <source>
        <dbReference type="EMBL" id="KAJ0397319.1"/>
    </source>
</evidence>
<dbReference type="AlphaFoldDB" id="A0AAD5LGI6"/>
<comment type="caution">
    <text evidence="5">The sequence shown here is derived from an EMBL/GenBank/DDBJ whole genome shotgun (WGS) entry which is preliminary data.</text>
</comment>
<dbReference type="Pfam" id="PF00561">
    <property type="entry name" value="Abhydrolase_1"/>
    <property type="match status" value="1"/>
</dbReference>
<name>A0AAD5LGI6_PYTIN</name>
<evidence type="ECO:0000256" key="1">
    <source>
        <dbReference type="ARBA" id="ARBA00008645"/>
    </source>
</evidence>
<feature type="domain" description="AB hydrolase-1" evidence="4">
    <location>
        <begin position="107"/>
        <end position="249"/>
    </location>
</feature>
<evidence type="ECO:0000256" key="2">
    <source>
        <dbReference type="SAM" id="Phobius"/>
    </source>
</evidence>
<dbReference type="PANTHER" id="PTHR43039">
    <property type="entry name" value="ESTERASE-RELATED"/>
    <property type="match status" value="1"/>
</dbReference>
<protein>
    <recommendedName>
        <fullName evidence="4">AB hydrolase-1 domain-containing protein</fullName>
    </recommendedName>
</protein>
<keyword evidence="2" id="KW-1133">Transmembrane helix</keyword>
<dbReference type="Gene3D" id="3.40.50.1820">
    <property type="entry name" value="alpha/beta hydrolase"/>
    <property type="match status" value="2"/>
</dbReference>
<dbReference type="EMBL" id="JAKCXM010000258">
    <property type="protein sequence ID" value="KAJ0397319.1"/>
    <property type="molecule type" value="Genomic_DNA"/>
</dbReference>
<dbReference type="InterPro" id="IPR029058">
    <property type="entry name" value="AB_hydrolase_fold"/>
</dbReference>
<comment type="similarity">
    <text evidence="1">Belongs to the AB hydrolase superfamily.</text>
</comment>
<feature type="transmembrane region" description="Helical" evidence="2">
    <location>
        <begin position="627"/>
        <end position="646"/>
    </location>
</feature>
<feature type="chain" id="PRO_5042109112" description="AB hydrolase-1 domain-containing protein" evidence="3">
    <location>
        <begin position="20"/>
        <end position="673"/>
    </location>
</feature>
<dbReference type="Proteomes" id="UP001209570">
    <property type="component" value="Unassembled WGS sequence"/>
</dbReference>
<sequence length="673" mass="72719">MVRVLFAALALLSAGGVLAQTAAPSSSAEWSSCPLISFRETVMQLSESMSPISRLVKTAMEMATPQCTTFKAPLCYDGVCKDDKQQEIDVFVKRILAPTLPDSRVNIIMMQGGPGAGSENMEPMIASVYAQLNGRVNVYTMDHRGTGRSTKLECVAAQAMTSGSPSGQSVDVSEVESCATELEKRYGTDLAAFGVTSAANDLKLFISKYLKGKTIVYGVSYGTALVERLMHLNPPGVIGYVLDGVSAAPGDASKALYFSQWDTNYDAVAKEFMALCSSDLACGRYFSSSSLPSTVATLVEKTMADSNNKCRNLFSGLVAEGMGPATAQAGPAIVLRLLFGKMLANDVTRRLIAPLAYRLNRCSSDDQQVIAHFFSTFFSLMESDASAPDIFTSDLVYKLIMYSEFWESPSPSFETMVDRFQKTSISSAAFQLFPTYCAFSKDNSPACKGTEFEGKYSASPIVYKKDQYYNTMANLPNNVSVLIMSGTLDPQTPHKQAEYLFDAIKSTKKKLVTFKHATHATIFSTPVRDILGRSPPCGVQVVSSFVTARGDLSMTDTSCVSSVPPASFDLPEAFSRLLFNSSNAFSGSYIGKDRDIESIIAAGKEAASGSPNAASSSSSNSSFKTEFYVFLCLFIVMLLAAAAFIYQWRRAKQSQAAEEEKVVEIETPVASNV</sequence>
<keyword evidence="6" id="KW-1185">Reference proteome</keyword>
<evidence type="ECO:0000259" key="4">
    <source>
        <dbReference type="Pfam" id="PF00561"/>
    </source>
</evidence>
<dbReference type="InterPro" id="IPR000073">
    <property type="entry name" value="AB_hydrolase_1"/>
</dbReference>
<accession>A0AAD5LGI6</accession>
<organism evidence="5 6">
    <name type="scientific">Pythium insidiosum</name>
    <name type="common">Pythiosis disease agent</name>
    <dbReference type="NCBI Taxonomy" id="114742"/>
    <lineage>
        <taxon>Eukaryota</taxon>
        <taxon>Sar</taxon>
        <taxon>Stramenopiles</taxon>
        <taxon>Oomycota</taxon>
        <taxon>Peronosporomycetes</taxon>
        <taxon>Pythiales</taxon>
        <taxon>Pythiaceae</taxon>
        <taxon>Pythium</taxon>
    </lineage>
</organism>
<keyword evidence="3" id="KW-0732">Signal</keyword>
<proteinExistence type="inferred from homology"/>
<reference evidence="5" key="1">
    <citation type="submission" date="2021-12" db="EMBL/GenBank/DDBJ databases">
        <title>Prjna785345.</title>
        <authorList>
            <person name="Rujirawat T."/>
            <person name="Krajaejun T."/>
        </authorList>
    </citation>
    <scope>NUCLEOTIDE SEQUENCE</scope>
    <source>
        <strain evidence="5">Pi057C3</strain>
    </source>
</reference>
<keyword evidence="2" id="KW-0472">Membrane</keyword>
<evidence type="ECO:0000313" key="6">
    <source>
        <dbReference type="Proteomes" id="UP001209570"/>
    </source>
</evidence>
<evidence type="ECO:0000256" key="3">
    <source>
        <dbReference type="SAM" id="SignalP"/>
    </source>
</evidence>
<gene>
    <name evidence="5" type="ORF">P43SY_004038</name>
</gene>
<keyword evidence="2" id="KW-0812">Transmembrane</keyword>
<feature type="signal peptide" evidence="3">
    <location>
        <begin position="1"/>
        <end position="19"/>
    </location>
</feature>
<dbReference type="SUPFAM" id="SSF53474">
    <property type="entry name" value="alpha/beta-Hydrolases"/>
    <property type="match status" value="1"/>
</dbReference>